<dbReference type="SUPFAM" id="SSF47661">
    <property type="entry name" value="t-snare proteins"/>
    <property type="match status" value="1"/>
</dbReference>
<dbReference type="InterPro" id="IPR045242">
    <property type="entry name" value="Syntaxin"/>
</dbReference>
<evidence type="ECO:0000313" key="6">
    <source>
        <dbReference type="Proteomes" id="UP000799439"/>
    </source>
</evidence>
<dbReference type="GO" id="GO:0005886">
    <property type="term" value="C:plasma membrane"/>
    <property type="evidence" value="ECO:0007669"/>
    <property type="project" value="TreeGrafter"/>
</dbReference>
<dbReference type="AlphaFoldDB" id="A0A9P4J431"/>
<evidence type="ECO:0000313" key="5">
    <source>
        <dbReference type="EMBL" id="KAF2154419.1"/>
    </source>
</evidence>
<dbReference type="InterPro" id="IPR010989">
    <property type="entry name" value="SNARE"/>
</dbReference>
<dbReference type="Pfam" id="PF00804">
    <property type="entry name" value="Syntaxin"/>
    <property type="match status" value="1"/>
</dbReference>
<dbReference type="GO" id="GO:0006887">
    <property type="term" value="P:exocytosis"/>
    <property type="evidence" value="ECO:0007669"/>
    <property type="project" value="TreeGrafter"/>
</dbReference>
<evidence type="ECO:0000259" key="4">
    <source>
        <dbReference type="SMART" id="SM00397"/>
    </source>
</evidence>
<feature type="transmembrane region" description="Helical" evidence="3">
    <location>
        <begin position="232"/>
        <end position="253"/>
    </location>
</feature>
<dbReference type="OrthoDB" id="10255013at2759"/>
<comment type="caution">
    <text evidence="5">The sequence shown here is derived from an EMBL/GenBank/DDBJ whole genome shotgun (WGS) entry which is preliminary data.</text>
</comment>
<keyword evidence="3" id="KW-0472">Membrane</keyword>
<dbReference type="GO" id="GO:0012505">
    <property type="term" value="C:endomembrane system"/>
    <property type="evidence" value="ECO:0007669"/>
    <property type="project" value="TreeGrafter"/>
</dbReference>
<comment type="similarity">
    <text evidence="1">Belongs to the syntaxin family.</text>
</comment>
<dbReference type="GO" id="GO:0006906">
    <property type="term" value="P:vesicle fusion"/>
    <property type="evidence" value="ECO:0007669"/>
    <property type="project" value="TreeGrafter"/>
</dbReference>
<dbReference type="PANTHER" id="PTHR19957">
    <property type="entry name" value="SYNTAXIN"/>
    <property type="match status" value="1"/>
</dbReference>
<dbReference type="PANTHER" id="PTHR19957:SF380">
    <property type="entry name" value="SYNTAXIN FAMILY PROTEIN"/>
    <property type="match status" value="1"/>
</dbReference>
<keyword evidence="3" id="KW-0812">Transmembrane</keyword>
<dbReference type="SMART" id="SM00397">
    <property type="entry name" value="t_SNARE"/>
    <property type="match status" value="1"/>
</dbReference>
<reference evidence="5" key="1">
    <citation type="journal article" date="2020" name="Stud. Mycol.">
        <title>101 Dothideomycetes genomes: a test case for predicting lifestyles and emergence of pathogens.</title>
        <authorList>
            <person name="Haridas S."/>
            <person name="Albert R."/>
            <person name="Binder M."/>
            <person name="Bloem J."/>
            <person name="Labutti K."/>
            <person name="Salamov A."/>
            <person name="Andreopoulos B."/>
            <person name="Baker S."/>
            <person name="Barry K."/>
            <person name="Bills G."/>
            <person name="Bluhm B."/>
            <person name="Cannon C."/>
            <person name="Castanera R."/>
            <person name="Culley D."/>
            <person name="Daum C."/>
            <person name="Ezra D."/>
            <person name="Gonzalez J."/>
            <person name="Henrissat B."/>
            <person name="Kuo A."/>
            <person name="Liang C."/>
            <person name="Lipzen A."/>
            <person name="Lutzoni F."/>
            <person name="Magnuson J."/>
            <person name="Mondo S."/>
            <person name="Nolan M."/>
            <person name="Ohm R."/>
            <person name="Pangilinan J."/>
            <person name="Park H.-J."/>
            <person name="Ramirez L."/>
            <person name="Alfaro M."/>
            <person name="Sun H."/>
            <person name="Tritt A."/>
            <person name="Yoshinaga Y."/>
            <person name="Zwiers L.-H."/>
            <person name="Turgeon B."/>
            <person name="Goodwin S."/>
            <person name="Spatafora J."/>
            <person name="Crous P."/>
            <person name="Grigoriev I."/>
        </authorList>
    </citation>
    <scope>NUCLEOTIDE SEQUENCE</scope>
    <source>
        <strain evidence="5">CBS 260.36</strain>
    </source>
</reference>
<dbReference type="InterPro" id="IPR000727">
    <property type="entry name" value="T_SNARE_dom"/>
</dbReference>
<dbReference type="GO" id="GO:0031201">
    <property type="term" value="C:SNARE complex"/>
    <property type="evidence" value="ECO:0007669"/>
    <property type="project" value="TreeGrafter"/>
</dbReference>
<feature type="domain" description="T-SNARE coiled-coil homology" evidence="4">
    <location>
        <begin position="153"/>
        <end position="220"/>
    </location>
</feature>
<proteinExistence type="inferred from homology"/>
<dbReference type="GO" id="GO:0005484">
    <property type="term" value="F:SNAP receptor activity"/>
    <property type="evidence" value="ECO:0007669"/>
    <property type="project" value="TreeGrafter"/>
</dbReference>
<dbReference type="Gene3D" id="1.20.58.70">
    <property type="match status" value="1"/>
</dbReference>
<feature type="coiled-coil region" evidence="2">
    <location>
        <begin position="83"/>
        <end position="114"/>
    </location>
</feature>
<sequence>MELHSLSILNDCKALQRALDDVEPRLQDLQRAQHGYLSGARSSHRDLDQIGSSIIAEYRNLADRVRYIKSQPESRSPQNALHVDNLDRRLKRAINAYQQQESSFRREVEEQQRRQYLIVNPDATEAELREVTQAGGDMQIFQQALLSADRRGHAQSALHNVKERHVAIQQIEKTMTELAELIQDLDTIVVLQDPATVDVEDQAEITKQYLEEGNVQLGHAKLKAEAARRKKWICLGISVLIFIVIIIILLIVLKVTHVI</sequence>
<organism evidence="5 6">
    <name type="scientific">Myriangium duriaei CBS 260.36</name>
    <dbReference type="NCBI Taxonomy" id="1168546"/>
    <lineage>
        <taxon>Eukaryota</taxon>
        <taxon>Fungi</taxon>
        <taxon>Dikarya</taxon>
        <taxon>Ascomycota</taxon>
        <taxon>Pezizomycotina</taxon>
        <taxon>Dothideomycetes</taxon>
        <taxon>Dothideomycetidae</taxon>
        <taxon>Myriangiales</taxon>
        <taxon>Myriangiaceae</taxon>
        <taxon>Myriangium</taxon>
    </lineage>
</organism>
<name>A0A9P4J431_9PEZI</name>
<dbReference type="GO" id="GO:0000149">
    <property type="term" value="F:SNARE binding"/>
    <property type="evidence" value="ECO:0007669"/>
    <property type="project" value="TreeGrafter"/>
</dbReference>
<dbReference type="Proteomes" id="UP000799439">
    <property type="component" value="Unassembled WGS sequence"/>
</dbReference>
<accession>A0A9P4J431</accession>
<evidence type="ECO:0000256" key="3">
    <source>
        <dbReference type="SAM" id="Phobius"/>
    </source>
</evidence>
<keyword evidence="2" id="KW-0175">Coiled coil</keyword>
<dbReference type="GO" id="GO:0048278">
    <property type="term" value="P:vesicle docking"/>
    <property type="evidence" value="ECO:0007669"/>
    <property type="project" value="TreeGrafter"/>
</dbReference>
<dbReference type="InterPro" id="IPR006011">
    <property type="entry name" value="Syntaxin_N"/>
</dbReference>
<dbReference type="GO" id="GO:0006886">
    <property type="term" value="P:intracellular protein transport"/>
    <property type="evidence" value="ECO:0007669"/>
    <property type="project" value="TreeGrafter"/>
</dbReference>
<keyword evidence="3" id="KW-1133">Transmembrane helix</keyword>
<keyword evidence="6" id="KW-1185">Reference proteome</keyword>
<protein>
    <submittedName>
        <fullName evidence="5">t-SNARE</fullName>
    </submittedName>
</protein>
<dbReference type="CDD" id="cd15849">
    <property type="entry name" value="SNARE_Sso1"/>
    <property type="match status" value="1"/>
</dbReference>
<gene>
    <name evidence="5" type="ORF">K461DRAFT_129138</name>
</gene>
<dbReference type="EMBL" id="ML996084">
    <property type="protein sequence ID" value="KAF2154419.1"/>
    <property type="molecule type" value="Genomic_DNA"/>
</dbReference>
<evidence type="ECO:0000256" key="1">
    <source>
        <dbReference type="ARBA" id="ARBA00009063"/>
    </source>
</evidence>
<evidence type="ECO:0000256" key="2">
    <source>
        <dbReference type="SAM" id="Coils"/>
    </source>
</evidence>